<dbReference type="Proteomes" id="UP000828236">
    <property type="component" value="Unassembled WGS sequence"/>
</dbReference>
<gene>
    <name evidence="2" type="ORF">HUG17_4929</name>
</gene>
<accession>A0A9D4P1I7</accession>
<organism evidence="2">
    <name type="scientific">Dermatophagoides farinae</name>
    <name type="common">American house dust mite</name>
    <dbReference type="NCBI Taxonomy" id="6954"/>
    <lineage>
        <taxon>Eukaryota</taxon>
        <taxon>Metazoa</taxon>
        <taxon>Ecdysozoa</taxon>
        <taxon>Arthropoda</taxon>
        <taxon>Chelicerata</taxon>
        <taxon>Arachnida</taxon>
        <taxon>Acari</taxon>
        <taxon>Acariformes</taxon>
        <taxon>Sarcoptiformes</taxon>
        <taxon>Astigmata</taxon>
        <taxon>Psoroptidia</taxon>
        <taxon>Analgoidea</taxon>
        <taxon>Pyroglyphidae</taxon>
        <taxon>Dermatophagoidinae</taxon>
        <taxon>Dermatophagoides</taxon>
    </lineage>
</organism>
<sequence>MANKSSSSSSSSTFMRYPELPAKMIIEPVPQSANQSIEDYLHYYDSVCSANIWDDIMAAIYLPQFITDQRLRYLIDEISPEQRKSYRWLRQTLIDAGKYRPPHSNAGNSLSERYWSKISDLRSHVRDDICQFGKEIHGLAGETYQHLAKQYVTPTDRMIKNVVPGVSKTVVGVLNKVASTVAATANSNDTSPPPPPPPQRTPPSQQPPPYDDICGQAQ</sequence>
<feature type="compositionally biased region" description="Pro residues" evidence="1">
    <location>
        <begin position="191"/>
        <end position="210"/>
    </location>
</feature>
<evidence type="ECO:0000256" key="1">
    <source>
        <dbReference type="SAM" id="MobiDB-lite"/>
    </source>
</evidence>
<protein>
    <submittedName>
        <fullName evidence="2">Uncharacterized protein</fullName>
    </submittedName>
</protein>
<proteinExistence type="predicted"/>
<reference evidence="2" key="1">
    <citation type="submission" date="2020-06" db="EMBL/GenBank/DDBJ databases">
        <authorList>
            <person name="Ji K."/>
            <person name="Li J."/>
        </authorList>
    </citation>
    <scope>NUCLEOTIDE SEQUENCE</scope>
    <source>
        <strain evidence="2">JKM2019</strain>
        <tissue evidence="2">Whole body</tissue>
    </source>
</reference>
<evidence type="ECO:0000313" key="2">
    <source>
        <dbReference type="EMBL" id="KAH7641884.1"/>
    </source>
</evidence>
<comment type="caution">
    <text evidence="2">The sequence shown here is derived from an EMBL/GenBank/DDBJ whole genome shotgun (WGS) entry which is preliminary data.</text>
</comment>
<name>A0A9D4P1I7_DERFA</name>
<reference evidence="2" key="2">
    <citation type="journal article" date="2021" name="World Allergy Organ. J.">
        <title>Chromosome-level assembly of Dermatophagoides farinae genome and transcriptome reveals two novel allergens Der f 37 and Der f 39.</title>
        <authorList>
            <person name="Chen J."/>
            <person name="Cai Z."/>
            <person name="Fan D."/>
            <person name="Hu J."/>
            <person name="Hou Y."/>
            <person name="He Y."/>
            <person name="Zhang Z."/>
            <person name="Zhao Z."/>
            <person name="Gao P."/>
            <person name="Hu W."/>
            <person name="Sun J."/>
            <person name="Li J."/>
            <person name="Ji K."/>
        </authorList>
    </citation>
    <scope>NUCLEOTIDE SEQUENCE</scope>
    <source>
        <strain evidence="2">JKM2019</strain>
    </source>
</reference>
<dbReference type="EMBL" id="SDOV01000004">
    <property type="protein sequence ID" value="KAH7641884.1"/>
    <property type="molecule type" value="Genomic_DNA"/>
</dbReference>
<dbReference type="AlphaFoldDB" id="A0A9D4P1I7"/>
<feature type="region of interest" description="Disordered" evidence="1">
    <location>
        <begin position="182"/>
        <end position="218"/>
    </location>
</feature>